<evidence type="ECO:0000256" key="1">
    <source>
        <dbReference type="ARBA" id="ARBA00004651"/>
    </source>
</evidence>
<dbReference type="Proteomes" id="UP000198870">
    <property type="component" value="Unassembled WGS sequence"/>
</dbReference>
<dbReference type="GO" id="GO:0015824">
    <property type="term" value="P:proline transport"/>
    <property type="evidence" value="ECO:0007669"/>
    <property type="project" value="UniProtKB-UniRule"/>
</dbReference>
<keyword evidence="3 14" id="KW-0813">Transport</keyword>
<feature type="transmembrane region" description="Helical" evidence="14">
    <location>
        <begin position="7"/>
        <end position="27"/>
    </location>
</feature>
<dbReference type="GO" id="GO:0005298">
    <property type="term" value="F:proline:sodium symporter activity"/>
    <property type="evidence" value="ECO:0007669"/>
    <property type="project" value="UniProtKB-UniRule"/>
</dbReference>
<feature type="transmembrane region" description="Helical" evidence="14">
    <location>
        <begin position="430"/>
        <end position="449"/>
    </location>
</feature>
<dbReference type="STRING" id="419481.SAMN05216233_10798"/>
<accession>A0A1G5F2P0</accession>
<dbReference type="AlphaFoldDB" id="A0A1G5F2P0"/>
<dbReference type="OrthoDB" id="9789704at2"/>
<dbReference type="CDD" id="cd11475">
    <property type="entry name" value="SLC5sbd_PutP"/>
    <property type="match status" value="1"/>
</dbReference>
<proteinExistence type="inferred from homology"/>
<evidence type="ECO:0000256" key="10">
    <source>
        <dbReference type="ARBA" id="ARBA00023136"/>
    </source>
</evidence>
<feature type="transmembrane region" description="Helical" evidence="14">
    <location>
        <begin position="372"/>
        <end position="391"/>
    </location>
</feature>
<evidence type="ECO:0000256" key="14">
    <source>
        <dbReference type="RuleBase" id="RU366012"/>
    </source>
</evidence>
<dbReference type="PROSITE" id="PS50283">
    <property type="entry name" value="NA_SOLUT_SYMP_3"/>
    <property type="match status" value="1"/>
</dbReference>
<dbReference type="GO" id="GO:0005886">
    <property type="term" value="C:plasma membrane"/>
    <property type="evidence" value="ECO:0007669"/>
    <property type="project" value="UniProtKB-SubCell"/>
</dbReference>
<feature type="transmembrane region" description="Helical" evidence="14">
    <location>
        <begin position="461"/>
        <end position="478"/>
    </location>
</feature>
<evidence type="ECO:0000313" key="15">
    <source>
        <dbReference type="EMBL" id="SCY33515.1"/>
    </source>
</evidence>
<dbReference type="NCBIfam" id="TIGR02121">
    <property type="entry name" value="Na_Pro_sym"/>
    <property type="match status" value="1"/>
</dbReference>
<evidence type="ECO:0000256" key="6">
    <source>
        <dbReference type="ARBA" id="ARBA00022847"/>
    </source>
</evidence>
<keyword evidence="10 14" id="KW-0472">Membrane</keyword>
<dbReference type="InterPro" id="IPR050277">
    <property type="entry name" value="Sodium:Solute_Symporter"/>
</dbReference>
<keyword evidence="4 14" id="KW-1003">Cell membrane</keyword>
<evidence type="ECO:0000256" key="8">
    <source>
        <dbReference type="ARBA" id="ARBA00023053"/>
    </source>
</evidence>
<dbReference type="PROSITE" id="PS00456">
    <property type="entry name" value="NA_SOLUT_SYMP_1"/>
    <property type="match status" value="1"/>
</dbReference>
<evidence type="ECO:0000256" key="3">
    <source>
        <dbReference type="ARBA" id="ARBA00022448"/>
    </source>
</evidence>
<keyword evidence="9 14" id="KW-0406">Ion transport</keyword>
<keyword evidence="6 14" id="KW-0769">Symport</keyword>
<protein>
    <recommendedName>
        <fullName evidence="14">Sodium/proline symporter</fullName>
    </recommendedName>
    <alternativeName>
        <fullName evidence="14">Proline permease</fullName>
    </alternativeName>
</protein>
<dbReference type="EMBL" id="FMUX01000007">
    <property type="protein sequence ID" value="SCY33515.1"/>
    <property type="molecule type" value="Genomic_DNA"/>
</dbReference>
<dbReference type="InterPro" id="IPR001734">
    <property type="entry name" value="Na/solute_symporter"/>
</dbReference>
<feature type="transmembrane region" description="Helical" evidence="14">
    <location>
        <begin position="193"/>
        <end position="217"/>
    </location>
</feature>
<feature type="transmembrane region" description="Helical" evidence="14">
    <location>
        <begin position="237"/>
        <end position="257"/>
    </location>
</feature>
<dbReference type="NCBIfam" id="TIGR00813">
    <property type="entry name" value="sss"/>
    <property type="match status" value="1"/>
</dbReference>
<dbReference type="PROSITE" id="PS00457">
    <property type="entry name" value="NA_SOLUT_SYMP_2"/>
    <property type="match status" value="1"/>
</dbReference>
<evidence type="ECO:0000256" key="7">
    <source>
        <dbReference type="ARBA" id="ARBA00022989"/>
    </source>
</evidence>
<comment type="catalytic activity">
    <reaction evidence="12">
        <text>L-proline(in) + Na(+)(in) = L-proline(out) + Na(+)(out)</text>
        <dbReference type="Rhea" id="RHEA:28967"/>
        <dbReference type="ChEBI" id="CHEBI:29101"/>
        <dbReference type="ChEBI" id="CHEBI:60039"/>
    </reaction>
</comment>
<dbReference type="InterPro" id="IPR018212">
    <property type="entry name" value="Na/solute_symporter_CS"/>
</dbReference>
<keyword evidence="11 14" id="KW-0739">Sodium transport</keyword>
<reference evidence="15 16" key="1">
    <citation type="submission" date="2016-10" db="EMBL/GenBank/DDBJ databases">
        <authorList>
            <person name="de Groot N.N."/>
        </authorList>
    </citation>
    <scope>NUCLEOTIDE SEQUENCE [LARGE SCALE GENOMIC DNA]</scope>
    <source>
        <strain evidence="15 16">AA1</strain>
    </source>
</reference>
<evidence type="ECO:0000256" key="5">
    <source>
        <dbReference type="ARBA" id="ARBA00022692"/>
    </source>
</evidence>
<sequence>MQDGNVSILISFVLYLIFMVGIGWVYYGKTKTLSDYILGGRGLNSWVGAMSAQASDMSGWLLLGLPGYAYVAGLESFWIAFGLAMGTWLNWKFVAVRLRNYTEMSGDSITLPDYFENRFRDTSHLLRIISAIFILIFFLIYTASGFVAGAKLFSTVFGLTYNSALLIGVAVIISYTFLGGFMAVSWTDFFQGMIMIVAIIVVPTLGIIKAGGLASTLEGVRSINPAFLSIFTDTTGAPLAVMSVISLAAWGLGYFGQPHILARFMAIRTTAEIRKAKSIAMVWVVVSLSFAVVVGLVGLVCLDTPLAAGDQEKIFMVMVDQMVPTVLAGVFLAAILAAIMSTADSQLLVTSSALTEDFYKVLFRKEASDTELVWVSRCAVMVVAVFAWLFARNPDSSVLGLVSYAWAGFGATFGPIILLSLYWKRMTRNGALAGIVAGGLTVIVWKQLTGGFLGLFDLYEIVPGFLVSIAVIVAVSLMDDEPAKEIQAEFDAVNRAM</sequence>
<dbReference type="PANTHER" id="PTHR48086">
    <property type="entry name" value="SODIUM/PROLINE SYMPORTER-RELATED"/>
    <property type="match status" value="1"/>
</dbReference>
<organism evidence="15 16">
    <name type="scientific">Desulfoluna spongiiphila</name>
    <dbReference type="NCBI Taxonomy" id="419481"/>
    <lineage>
        <taxon>Bacteria</taxon>
        <taxon>Pseudomonadati</taxon>
        <taxon>Thermodesulfobacteriota</taxon>
        <taxon>Desulfobacteria</taxon>
        <taxon>Desulfobacterales</taxon>
        <taxon>Desulfolunaceae</taxon>
        <taxon>Desulfoluna</taxon>
    </lineage>
</organism>
<keyword evidence="7 14" id="KW-1133">Transmembrane helix</keyword>
<dbReference type="PANTHER" id="PTHR48086:SF3">
    <property type="entry name" value="SODIUM_PROLINE SYMPORTER"/>
    <property type="match status" value="1"/>
</dbReference>
<evidence type="ECO:0000256" key="12">
    <source>
        <dbReference type="ARBA" id="ARBA00033708"/>
    </source>
</evidence>
<feature type="transmembrane region" description="Helical" evidence="14">
    <location>
        <begin position="67"/>
        <end position="89"/>
    </location>
</feature>
<dbReference type="InterPro" id="IPR038377">
    <property type="entry name" value="Na/Glc_symporter_sf"/>
</dbReference>
<dbReference type="Gene3D" id="1.20.1730.10">
    <property type="entry name" value="Sodium/glucose cotransporter"/>
    <property type="match status" value="1"/>
</dbReference>
<name>A0A1G5F2P0_9BACT</name>
<evidence type="ECO:0000256" key="2">
    <source>
        <dbReference type="ARBA" id="ARBA00006434"/>
    </source>
</evidence>
<gene>
    <name evidence="15" type="ORF">SAMN05216233_10798</name>
</gene>
<evidence type="ECO:0000256" key="11">
    <source>
        <dbReference type="ARBA" id="ARBA00023201"/>
    </source>
</evidence>
<feature type="transmembrane region" description="Helical" evidence="14">
    <location>
        <begin position="125"/>
        <end position="144"/>
    </location>
</feature>
<evidence type="ECO:0000256" key="13">
    <source>
        <dbReference type="RuleBase" id="RU362091"/>
    </source>
</evidence>
<dbReference type="InterPro" id="IPR011851">
    <property type="entry name" value="Na/Pro_symporter"/>
</dbReference>
<feature type="transmembrane region" description="Helical" evidence="14">
    <location>
        <begin position="403"/>
        <end position="423"/>
    </location>
</feature>
<comment type="function">
    <text evidence="14">Catalyzes the sodium-dependent uptake of extracellular L-proline.</text>
</comment>
<feature type="transmembrane region" description="Helical" evidence="14">
    <location>
        <begin position="164"/>
        <end position="186"/>
    </location>
</feature>
<keyword evidence="16" id="KW-1185">Reference proteome</keyword>
<comment type="similarity">
    <text evidence="2 13">Belongs to the sodium:solute symporter (SSF) (TC 2.A.21) family.</text>
</comment>
<comment type="subcellular location">
    <subcellularLocation>
        <location evidence="1 14">Cell membrane</location>
        <topology evidence="1 14">Multi-pass membrane protein</topology>
    </subcellularLocation>
</comment>
<dbReference type="Pfam" id="PF00474">
    <property type="entry name" value="SSF"/>
    <property type="match status" value="1"/>
</dbReference>
<evidence type="ECO:0000256" key="4">
    <source>
        <dbReference type="ARBA" id="ARBA00022475"/>
    </source>
</evidence>
<keyword evidence="5 14" id="KW-0812">Transmembrane</keyword>
<evidence type="ECO:0000256" key="9">
    <source>
        <dbReference type="ARBA" id="ARBA00023065"/>
    </source>
</evidence>
<keyword evidence="8 14" id="KW-0915">Sodium</keyword>
<dbReference type="GO" id="GO:0031402">
    <property type="term" value="F:sodium ion binding"/>
    <property type="evidence" value="ECO:0007669"/>
    <property type="project" value="UniProtKB-UniRule"/>
</dbReference>
<keyword evidence="14" id="KW-0029">Amino-acid transport</keyword>
<feature type="transmembrane region" description="Helical" evidence="14">
    <location>
        <begin position="322"/>
        <end position="343"/>
    </location>
</feature>
<feature type="transmembrane region" description="Helical" evidence="14">
    <location>
        <begin position="278"/>
        <end position="302"/>
    </location>
</feature>
<evidence type="ECO:0000313" key="16">
    <source>
        <dbReference type="Proteomes" id="UP000198870"/>
    </source>
</evidence>